<protein>
    <submittedName>
        <fullName evidence="5">Ribosomal-protein-alanine N-acetyltransferase</fullName>
        <ecNumber evidence="5">2.3.1.267</ecNumber>
    </submittedName>
</protein>
<feature type="domain" description="N-acetyltransferase" evidence="4">
    <location>
        <begin position="11"/>
        <end position="179"/>
    </location>
</feature>
<organism evidence="5 6">
    <name type="scientific">Cryobacterium roopkundense</name>
    <dbReference type="NCBI Taxonomy" id="1001240"/>
    <lineage>
        <taxon>Bacteria</taxon>
        <taxon>Bacillati</taxon>
        <taxon>Actinomycetota</taxon>
        <taxon>Actinomycetes</taxon>
        <taxon>Micrococcales</taxon>
        <taxon>Microbacteriaceae</taxon>
        <taxon>Cryobacterium</taxon>
    </lineage>
</organism>
<sequence length="180" mass="19763">MIEPIELSHGVELRVLARQDAEFLATTYTKNRAHLAPWDAERHEDFFTTAWHEGETAQQLAAYASGAAVPLVLATPTAIVGRVTLSGITRGAFESASLGYWVDEEFSGHGLISAAVGHVVGIARDSVGLHRLQAGTLLHNHASQRVLQKAGFESFGMAPRYLRIAGEWQDHRLFQKILHD</sequence>
<dbReference type="AlphaFoldDB" id="A0A7W9E219"/>
<keyword evidence="2 5" id="KW-0012">Acyltransferase</keyword>
<dbReference type="RefSeq" id="WP_338042563.1">
    <property type="nucleotide sequence ID" value="NZ_JACHBQ010000001.1"/>
</dbReference>
<dbReference type="PANTHER" id="PTHR43792:SF8">
    <property type="entry name" value="[RIBOSOMAL PROTEIN US5]-ALANINE N-ACETYLTRANSFERASE"/>
    <property type="match status" value="1"/>
</dbReference>
<proteinExistence type="inferred from homology"/>
<dbReference type="InterPro" id="IPR051531">
    <property type="entry name" value="N-acetyltransferase"/>
</dbReference>
<accession>A0A7W9E219</accession>
<comment type="caution">
    <text evidence="5">The sequence shown here is derived from an EMBL/GenBank/DDBJ whole genome shotgun (WGS) entry which is preliminary data.</text>
</comment>
<gene>
    <name evidence="5" type="ORF">BJ997_000665</name>
</gene>
<dbReference type="GO" id="GO:0005737">
    <property type="term" value="C:cytoplasm"/>
    <property type="evidence" value="ECO:0007669"/>
    <property type="project" value="TreeGrafter"/>
</dbReference>
<evidence type="ECO:0000259" key="4">
    <source>
        <dbReference type="PROSITE" id="PS51186"/>
    </source>
</evidence>
<comment type="similarity">
    <text evidence="3">Belongs to the acetyltransferase family. RimJ subfamily.</text>
</comment>
<dbReference type="Pfam" id="PF13302">
    <property type="entry name" value="Acetyltransf_3"/>
    <property type="match status" value="1"/>
</dbReference>
<evidence type="ECO:0000256" key="2">
    <source>
        <dbReference type="ARBA" id="ARBA00023315"/>
    </source>
</evidence>
<dbReference type="EC" id="2.3.1.267" evidence="5"/>
<dbReference type="PANTHER" id="PTHR43792">
    <property type="entry name" value="GNAT FAMILY, PUTATIVE (AFU_ORTHOLOGUE AFUA_3G00765)-RELATED-RELATED"/>
    <property type="match status" value="1"/>
</dbReference>
<reference evidence="5 6" key="1">
    <citation type="submission" date="2020-08" db="EMBL/GenBank/DDBJ databases">
        <title>Sequencing the genomes of 1000 actinobacteria strains.</title>
        <authorList>
            <person name="Klenk H.-P."/>
        </authorList>
    </citation>
    <scope>NUCLEOTIDE SEQUENCE [LARGE SCALE GENOMIC DNA]</scope>
    <source>
        <strain evidence="5 6">DSM 21065</strain>
    </source>
</reference>
<evidence type="ECO:0000313" key="5">
    <source>
        <dbReference type="EMBL" id="MBB5640117.1"/>
    </source>
</evidence>
<dbReference type="PROSITE" id="PS51186">
    <property type="entry name" value="GNAT"/>
    <property type="match status" value="1"/>
</dbReference>
<dbReference type="InterPro" id="IPR000182">
    <property type="entry name" value="GNAT_dom"/>
</dbReference>
<dbReference type="Gene3D" id="3.40.630.30">
    <property type="match status" value="1"/>
</dbReference>
<keyword evidence="1 5" id="KW-0808">Transferase</keyword>
<evidence type="ECO:0000313" key="6">
    <source>
        <dbReference type="Proteomes" id="UP000561726"/>
    </source>
</evidence>
<name>A0A7W9E219_9MICO</name>
<dbReference type="GO" id="GO:0008999">
    <property type="term" value="F:protein-N-terminal-alanine acetyltransferase activity"/>
    <property type="evidence" value="ECO:0007669"/>
    <property type="project" value="UniProtKB-EC"/>
</dbReference>
<evidence type="ECO:0000256" key="3">
    <source>
        <dbReference type="ARBA" id="ARBA00038502"/>
    </source>
</evidence>
<dbReference type="Proteomes" id="UP000561726">
    <property type="component" value="Unassembled WGS sequence"/>
</dbReference>
<dbReference type="SUPFAM" id="SSF55729">
    <property type="entry name" value="Acyl-CoA N-acyltransferases (Nat)"/>
    <property type="match status" value="1"/>
</dbReference>
<evidence type="ECO:0000256" key="1">
    <source>
        <dbReference type="ARBA" id="ARBA00022679"/>
    </source>
</evidence>
<dbReference type="EMBL" id="JACHBQ010000001">
    <property type="protein sequence ID" value="MBB5640117.1"/>
    <property type="molecule type" value="Genomic_DNA"/>
</dbReference>
<dbReference type="InterPro" id="IPR016181">
    <property type="entry name" value="Acyl_CoA_acyltransferase"/>
</dbReference>